<organism evidence="2 3">
    <name type="scientific">Synaphobranchus kaupii</name>
    <name type="common">Kaup's arrowtooth eel</name>
    <dbReference type="NCBI Taxonomy" id="118154"/>
    <lineage>
        <taxon>Eukaryota</taxon>
        <taxon>Metazoa</taxon>
        <taxon>Chordata</taxon>
        <taxon>Craniata</taxon>
        <taxon>Vertebrata</taxon>
        <taxon>Euteleostomi</taxon>
        <taxon>Actinopterygii</taxon>
        <taxon>Neopterygii</taxon>
        <taxon>Teleostei</taxon>
        <taxon>Anguilliformes</taxon>
        <taxon>Synaphobranchidae</taxon>
        <taxon>Synaphobranchus</taxon>
    </lineage>
</organism>
<gene>
    <name evidence="2" type="ORF">SKAU_G00281470</name>
</gene>
<protein>
    <submittedName>
        <fullName evidence="2">Uncharacterized protein</fullName>
    </submittedName>
</protein>
<name>A0A9Q1EX57_SYNKA</name>
<evidence type="ECO:0000256" key="1">
    <source>
        <dbReference type="SAM" id="MobiDB-lite"/>
    </source>
</evidence>
<accession>A0A9Q1EX57</accession>
<sequence>MRASAQEVMRRRGPKRRSPPPGPLERKARLIAVFPRASLRVRTAYLPENATPQKPTWSRRLTYVFFIFFVAHFYFKKQETKAAAVAAAAAGSERGRFPLKKHERSISRALAAGGPCSLQNIPDQ</sequence>
<keyword evidence="3" id="KW-1185">Reference proteome</keyword>
<evidence type="ECO:0000313" key="2">
    <source>
        <dbReference type="EMBL" id="KAJ8346746.1"/>
    </source>
</evidence>
<dbReference type="EMBL" id="JAINUF010000011">
    <property type="protein sequence ID" value="KAJ8346746.1"/>
    <property type="molecule type" value="Genomic_DNA"/>
</dbReference>
<reference evidence="2" key="1">
    <citation type="journal article" date="2023" name="Science">
        <title>Genome structures resolve the early diversification of teleost fishes.</title>
        <authorList>
            <person name="Parey E."/>
            <person name="Louis A."/>
            <person name="Montfort J."/>
            <person name="Bouchez O."/>
            <person name="Roques C."/>
            <person name="Iampietro C."/>
            <person name="Lluch J."/>
            <person name="Castinel A."/>
            <person name="Donnadieu C."/>
            <person name="Desvignes T."/>
            <person name="Floi Bucao C."/>
            <person name="Jouanno E."/>
            <person name="Wen M."/>
            <person name="Mejri S."/>
            <person name="Dirks R."/>
            <person name="Jansen H."/>
            <person name="Henkel C."/>
            <person name="Chen W.J."/>
            <person name="Zahm M."/>
            <person name="Cabau C."/>
            <person name="Klopp C."/>
            <person name="Thompson A.W."/>
            <person name="Robinson-Rechavi M."/>
            <person name="Braasch I."/>
            <person name="Lecointre G."/>
            <person name="Bobe J."/>
            <person name="Postlethwait J.H."/>
            <person name="Berthelot C."/>
            <person name="Roest Crollius H."/>
            <person name="Guiguen Y."/>
        </authorList>
    </citation>
    <scope>NUCLEOTIDE SEQUENCE</scope>
    <source>
        <strain evidence="2">WJC10195</strain>
    </source>
</reference>
<feature type="region of interest" description="Disordered" evidence="1">
    <location>
        <begin position="1"/>
        <end position="26"/>
    </location>
</feature>
<evidence type="ECO:0000313" key="3">
    <source>
        <dbReference type="Proteomes" id="UP001152622"/>
    </source>
</evidence>
<comment type="caution">
    <text evidence="2">The sequence shown here is derived from an EMBL/GenBank/DDBJ whole genome shotgun (WGS) entry which is preliminary data.</text>
</comment>
<proteinExistence type="predicted"/>
<dbReference type="Proteomes" id="UP001152622">
    <property type="component" value="Chromosome 11"/>
</dbReference>
<dbReference type="AlphaFoldDB" id="A0A9Q1EX57"/>